<dbReference type="RefSeq" id="WP_201919116.1">
    <property type="nucleotide sequence ID" value="NZ_BAABAX010000005.1"/>
</dbReference>
<dbReference type="GO" id="GO:0005829">
    <property type="term" value="C:cytosol"/>
    <property type="evidence" value="ECO:0007669"/>
    <property type="project" value="TreeGrafter"/>
</dbReference>
<dbReference type="Gene3D" id="3.40.50.12470">
    <property type="match status" value="1"/>
</dbReference>
<accession>A0A936ZQF0</accession>
<dbReference type="SUPFAM" id="SSF52518">
    <property type="entry name" value="Thiamin diphosphate-binding fold (THDP-binding)"/>
    <property type="match status" value="2"/>
</dbReference>
<comment type="similarity">
    <text evidence="3">Belongs to the alpha-ketoglutarate dehydrogenase family.</text>
</comment>
<dbReference type="InterPro" id="IPR042179">
    <property type="entry name" value="KGD_C_sf"/>
</dbReference>
<dbReference type="InterPro" id="IPR031717">
    <property type="entry name" value="ODO-1/KGD_C"/>
</dbReference>
<dbReference type="InterPro" id="IPR005475">
    <property type="entry name" value="Transketolase-like_Pyr-bd"/>
</dbReference>
<evidence type="ECO:0000256" key="2">
    <source>
        <dbReference type="ARBA" id="ARBA00003906"/>
    </source>
</evidence>
<organism evidence="8 9">
    <name type="scientific">Aquimarina mytili</name>
    <dbReference type="NCBI Taxonomy" id="874423"/>
    <lineage>
        <taxon>Bacteria</taxon>
        <taxon>Pseudomonadati</taxon>
        <taxon>Bacteroidota</taxon>
        <taxon>Flavobacteriia</taxon>
        <taxon>Flavobacteriales</taxon>
        <taxon>Flavobacteriaceae</taxon>
        <taxon>Aquimarina</taxon>
    </lineage>
</organism>
<dbReference type="AlphaFoldDB" id="A0A936ZQF0"/>
<evidence type="ECO:0000256" key="3">
    <source>
        <dbReference type="ARBA" id="ARBA00006936"/>
    </source>
</evidence>
<gene>
    <name evidence="8" type="ORF">JJQ60_09700</name>
</gene>
<dbReference type="InterPro" id="IPR032106">
    <property type="entry name" value="2-oxogl_dehyd_N"/>
</dbReference>
<dbReference type="Gene3D" id="1.10.287.1150">
    <property type="entry name" value="TPP helical domain"/>
    <property type="match status" value="1"/>
</dbReference>
<keyword evidence="6" id="KW-0786">Thiamine pyrophosphate</keyword>
<dbReference type="GO" id="GO:0006099">
    <property type="term" value="P:tricarboxylic acid cycle"/>
    <property type="evidence" value="ECO:0007669"/>
    <property type="project" value="TreeGrafter"/>
</dbReference>
<feature type="domain" description="Transketolase-like pyrimidine-binding" evidence="7">
    <location>
        <begin position="582"/>
        <end position="775"/>
    </location>
</feature>
<comment type="cofactor">
    <cofactor evidence="1">
        <name>thiamine diphosphate</name>
        <dbReference type="ChEBI" id="CHEBI:58937"/>
    </cofactor>
</comment>
<dbReference type="CDD" id="cd02016">
    <property type="entry name" value="TPP_E1_OGDC_like"/>
    <property type="match status" value="1"/>
</dbReference>
<keyword evidence="9" id="KW-1185">Reference proteome</keyword>
<dbReference type="Pfam" id="PF00676">
    <property type="entry name" value="E1_dh"/>
    <property type="match status" value="1"/>
</dbReference>
<dbReference type="PANTHER" id="PTHR23152:SF4">
    <property type="entry name" value="2-OXOADIPATE DEHYDROGENASE COMPLEX COMPONENT E1"/>
    <property type="match status" value="1"/>
</dbReference>
<protein>
    <recommendedName>
        <fullName evidence="4">oxoglutarate dehydrogenase (succinyl-transferring)</fullName>
        <ecNumber evidence="4">1.2.4.2</ecNumber>
    </recommendedName>
</protein>
<evidence type="ECO:0000256" key="5">
    <source>
        <dbReference type="ARBA" id="ARBA00023002"/>
    </source>
</evidence>
<dbReference type="GO" id="GO:0004591">
    <property type="term" value="F:oxoglutarate dehydrogenase (succinyl-transferring) activity"/>
    <property type="evidence" value="ECO:0007669"/>
    <property type="project" value="UniProtKB-EC"/>
</dbReference>
<dbReference type="GO" id="GO:0030976">
    <property type="term" value="F:thiamine pyrophosphate binding"/>
    <property type="evidence" value="ECO:0007669"/>
    <property type="project" value="InterPro"/>
</dbReference>
<dbReference type="PIRSF" id="PIRSF000157">
    <property type="entry name" value="Oxoglu_dh_E1"/>
    <property type="match status" value="1"/>
</dbReference>
<name>A0A936ZQF0_9FLAO</name>
<dbReference type="Gene3D" id="3.40.50.970">
    <property type="match status" value="1"/>
</dbReference>
<evidence type="ECO:0000259" key="7">
    <source>
        <dbReference type="SMART" id="SM00861"/>
    </source>
</evidence>
<dbReference type="NCBIfam" id="TIGR00239">
    <property type="entry name" value="2oxo_dh_E1"/>
    <property type="match status" value="1"/>
</dbReference>
<dbReference type="Proteomes" id="UP000651057">
    <property type="component" value="Unassembled WGS sequence"/>
</dbReference>
<dbReference type="EMBL" id="JAERQJ010000003">
    <property type="protein sequence ID" value="MBL0683789.1"/>
    <property type="molecule type" value="Genomic_DNA"/>
</dbReference>
<sequence length="924" mass="105125">MDKYSFLNAAHTAFFAELYDQYLQSPDSVEPSWRAFFQGFDFGLENANGAADTIYVEKESGGTTAVPESVQKEFQVVRLIDAYRTRGHLFTKTNPVRERRKYTPTLAIENFGLSQADLNTVFSAGEIIGIGPNTLSNIVVHLEQIYCDSIGIEYMYIRNPEEREWIQSRVNFNTNRTKFSADQKKHILKKLNQAVSFESFLHTKYVGQKRFSLEGGESLIPALDALVEKAADLGVKEFVMGMAHRGRLSTLTNIFGKSPKDIFSEFDGKDYEEAVFDGDVKYHLGWTSKRKTDSGKDINMNIAPNPSHLETVGAVVEGITRAKQDRHYQENTSAVLPIVVHGDAAIAGQGLVYEIVQMAKLDGYKTGGTIHIVVNNQIGFTTNYLDARSSTYCTDVGKVTLSPVLHVNADDAEAVVHAANFALDFRMTFKRDVFIDLLGYRKYGHNEGDEPRFTQPKLYKAIAKHKNPRDIYADKLIADGIIDKEYVTKLEKDYKASLEEELEDSRKLEKTIITPFMQDEWAGFERVQEDEMMEVVDTTYPKNKLTEIAEVITKLPSDKKFLRKIERLIDQRHKMFFENDQLDWAMGELLAYGSLLKEGYDVRMSGQDVERGTFSHRHAVVKVEDSEEEVVLLNNLNGDQGDFYIYNSLLSEYGVVGFDYGYAMASPDTLTIWEAQFGDFSNGAQIMMDQYISSAEDKWKLQNGLVMLLPHGYEGQGAEHSSGRMERYLQLCAKDNMYVADVTTPANMFHLLRRQMKAKYRKPLVVFTPKSLLRHPKVLSSVKEFTSGSFQTVIDDADAKAKDVKSLVFCTGKFYYDLLEEKEKQGRKDVALVRLEQLFPLPVSEMDKIIKKYKAEDVVWAQEEPRNMGALSHMLMHYDDAKSFRFASRRPYGAPAAGSATRSKRRHQEVIDFVFDKTKDNQKR</sequence>
<dbReference type="GO" id="GO:0045252">
    <property type="term" value="C:oxoglutarate dehydrogenase complex"/>
    <property type="evidence" value="ECO:0007669"/>
    <property type="project" value="TreeGrafter"/>
</dbReference>
<dbReference type="NCBIfam" id="NF006914">
    <property type="entry name" value="PRK09404.1"/>
    <property type="match status" value="1"/>
</dbReference>
<comment type="caution">
    <text evidence="8">The sequence shown here is derived from an EMBL/GenBank/DDBJ whole genome shotgun (WGS) entry which is preliminary data.</text>
</comment>
<proteinExistence type="inferred from homology"/>
<dbReference type="Gene3D" id="3.40.50.11610">
    <property type="entry name" value="Multifunctional 2-oxoglutarate metabolism enzyme, C-terminal domain"/>
    <property type="match status" value="1"/>
</dbReference>
<dbReference type="EC" id="1.2.4.2" evidence="4"/>
<evidence type="ECO:0000256" key="4">
    <source>
        <dbReference type="ARBA" id="ARBA00012280"/>
    </source>
</evidence>
<comment type="function">
    <text evidence="2">E1 component of the 2-oxoglutarate dehydrogenase (OGDH) complex which catalyzes the decarboxylation of 2-oxoglutarate, the first step in the conversion of 2-oxoglutarate to succinyl-CoA and CO(2).</text>
</comment>
<dbReference type="NCBIfam" id="NF008907">
    <property type="entry name" value="PRK12270.1"/>
    <property type="match status" value="1"/>
</dbReference>
<reference evidence="8" key="1">
    <citation type="submission" date="2021-01" db="EMBL/GenBank/DDBJ databases">
        <authorList>
            <person name="Zhong Y.L."/>
        </authorList>
    </citation>
    <scope>NUCLEOTIDE SEQUENCE</scope>
    <source>
        <strain evidence="8">KCTC 23302</strain>
    </source>
</reference>
<evidence type="ECO:0000256" key="6">
    <source>
        <dbReference type="ARBA" id="ARBA00023052"/>
    </source>
</evidence>
<dbReference type="Pfam" id="PF02779">
    <property type="entry name" value="Transket_pyr"/>
    <property type="match status" value="1"/>
</dbReference>
<dbReference type="PANTHER" id="PTHR23152">
    <property type="entry name" value="2-OXOGLUTARATE DEHYDROGENASE"/>
    <property type="match status" value="1"/>
</dbReference>
<dbReference type="InterPro" id="IPR001017">
    <property type="entry name" value="DH_E1"/>
</dbReference>
<keyword evidence="5 8" id="KW-0560">Oxidoreductase</keyword>
<dbReference type="InterPro" id="IPR029061">
    <property type="entry name" value="THDP-binding"/>
</dbReference>
<evidence type="ECO:0000256" key="1">
    <source>
        <dbReference type="ARBA" id="ARBA00001964"/>
    </source>
</evidence>
<dbReference type="Pfam" id="PF16870">
    <property type="entry name" value="OxoGdeHyase_C"/>
    <property type="match status" value="1"/>
</dbReference>
<evidence type="ECO:0000313" key="8">
    <source>
        <dbReference type="EMBL" id="MBL0683789.1"/>
    </source>
</evidence>
<dbReference type="Pfam" id="PF16078">
    <property type="entry name" value="2-oxogl_dehyd_N"/>
    <property type="match status" value="1"/>
</dbReference>
<dbReference type="SMART" id="SM00861">
    <property type="entry name" value="Transket_pyr"/>
    <property type="match status" value="1"/>
</dbReference>
<evidence type="ECO:0000313" key="9">
    <source>
        <dbReference type="Proteomes" id="UP000651057"/>
    </source>
</evidence>
<dbReference type="InterPro" id="IPR011603">
    <property type="entry name" value="2oxoglutarate_DH_E1"/>
</dbReference>